<dbReference type="Proteomes" id="UP001254564">
    <property type="component" value="Unassembled WGS sequence"/>
</dbReference>
<protein>
    <submittedName>
        <fullName evidence="1">Uncharacterized protein</fullName>
    </submittedName>
</protein>
<comment type="caution">
    <text evidence="1">The sequence shown here is derived from an EMBL/GenBank/DDBJ whole genome shotgun (WGS) entry which is preliminary data.</text>
</comment>
<organism evidence="1 2">
    <name type="scientific">Vreelandella vilamensis</name>
    <dbReference type="NCBI Taxonomy" id="531309"/>
    <lineage>
        <taxon>Bacteria</taxon>
        <taxon>Pseudomonadati</taxon>
        <taxon>Pseudomonadota</taxon>
        <taxon>Gammaproteobacteria</taxon>
        <taxon>Oceanospirillales</taxon>
        <taxon>Halomonadaceae</taxon>
        <taxon>Vreelandella</taxon>
    </lineage>
</organism>
<sequence>MKPHAQNLNLPVKDFTVYAFADDAPHTVRADCDLAALKQAPVPCYLVVEYPNPKPGQRFLALATADDVFEIPGGHWSDDAASAVAALKQHRADIDDHQGKRKGAVA</sequence>
<name>A0ABU1H802_9GAMM</name>
<keyword evidence="2" id="KW-1185">Reference proteome</keyword>
<proteinExistence type="predicted"/>
<evidence type="ECO:0000313" key="2">
    <source>
        <dbReference type="Proteomes" id="UP001254564"/>
    </source>
</evidence>
<dbReference type="RefSeq" id="WP_309657310.1">
    <property type="nucleotide sequence ID" value="NZ_JARWAN010000045.1"/>
</dbReference>
<reference evidence="1 2" key="1">
    <citation type="submission" date="2023-04" db="EMBL/GenBank/DDBJ databases">
        <title>A long-awaited taxogenomic arrangement of the family Halomonadaceae.</title>
        <authorList>
            <person name="De La Haba R."/>
            <person name="Chuvochina M."/>
            <person name="Wittouck S."/>
            <person name="Arahal D.R."/>
            <person name="Sanchez-Porro C."/>
            <person name="Hugenholtz P."/>
            <person name="Ventosa A."/>
        </authorList>
    </citation>
    <scope>NUCLEOTIDE SEQUENCE [LARGE SCALE GENOMIC DNA]</scope>
    <source>
        <strain evidence="1 2">DSM 21020</strain>
    </source>
</reference>
<gene>
    <name evidence="1" type="ORF">QC823_15840</name>
</gene>
<dbReference type="EMBL" id="JARWAN010000045">
    <property type="protein sequence ID" value="MDR5900435.1"/>
    <property type="molecule type" value="Genomic_DNA"/>
</dbReference>
<accession>A0ABU1H802</accession>
<evidence type="ECO:0000313" key="1">
    <source>
        <dbReference type="EMBL" id="MDR5900435.1"/>
    </source>
</evidence>